<dbReference type="AlphaFoldDB" id="A0A0D2J7S0"/>
<organism evidence="2 3">
    <name type="scientific">Dethiosulfatarculus sandiegensis</name>
    <dbReference type="NCBI Taxonomy" id="1429043"/>
    <lineage>
        <taxon>Bacteria</taxon>
        <taxon>Pseudomonadati</taxon>
        <taxon>Thermodesulfobacteriota</taxon>
        <taxon>Desulfarculia</taxon>
        <taxon>Desulfarculales</taxon>
        <taxon>Desulfarculaceae</taxon>
        <taxon>Dethiosulfatarculus</taxon>
    </lineage>
</organism>
<gene>
    <name evidence="2" type="ORF">X474_22895</name>
</gene>
<dbReference type="InParanoid" id="A0A0D2J7S0"/>
<feature type="domain" description="MnmC-like methyltransferase" evidence="1">
    <location>
        <begin position="128"/>
        <end position="229"/>
    </location>
</feature>
<keyword evidence="3" id="KW-1185">Reference proteome</keyword>
<dbReference type="Gene3D" id="3.40.50.150">
    <property type="entry name" value="Vaccinia Virus protein VP39"/>
    <property type="match status" value="1"/>
</dbReference>
<dbReference type="PANTHER" id="PTHR39963">
    <property type="entry name" value="SLL0983 PROTEIN"/>
    <property type="match status" value="1"/>
</dbReference>
<dbReference type="InterPro" id="IPR008471">
    <property type="entry name" value="MnmC-like_methylTransf"/>
</dbReference>
<dbReference type="OrthoDB" id="9786494at2"/>
<proteinExistence type="predicted"/>
<dbReference type="InterPro" id="IPR029063">
    <property type="entry name" value="SAM-dependent_MTases_sf"/>
</dbReference>
<dbReference type="SUPFAM" id="SSF53335">
    <property type="entry name" value="S-adenosyl-L-methionine-dependent methyltransferases"/>
    <property type="match status" value="1"/>
</dbReference>
<dbReference type="STRING" id="1429043.X474_22895"/>
<dbReference type="Proteomes" id="UP000032233">
    <property type="component" value="Unassembled WGS sequence"/>
</dbReference>
<evidence type="ECO:0000259" key="1">
    <source>
        <dbReference type="Pfam" id="PF05430"/>
    </source>
</evidence>
<accession>A0A0D2J7S0</accession>
<reference evidence="2 3" key="1">
    <citation type="submission" date="2013-11" db="EMBL/GenBank/DDBJ databases">
        <title>Metagenomic analysis of a methanogenic consortium involved in long chain n-alkane degradation.</title>
        <authorList>
            <person name="Davidova I.A."/>
            <person name="Callaghan A.V."/>
            <person name="Wawrik B."/>
            <person name="Pruitt S."/>
            <person name="Marks C."/>
            <person name="Duncan K.E."/>
            <person name="Suflita J.M."/>
        </authorList>
    </citation>
    <scope>NUCLEOTIDE SEQUENCE [LARGE SCALE GENOMIC DNA]</scope>
    <source>
        <strain evidence="2 3">SPR</strain>
    </source>
</reference>
<comment type="caution">
    <text evidence="2">The sequence shown here is derived from an EMBL/GenBank/DDBJ whole genome shotgun (WGS) entry which is preliminary data.</text>
</comment>
<dbReference type="GO" id="GO:0016645">
    <property type="term" value="F:oxidoreductase activity, acting on the CH-NH group of donors"/>
    <property type="evidence" value="ECO:0007669"/>
    <property type="project" value="InterPro"/>
</dbReference>
<dbReference type="EMBL" id="AZAC01000045">
    <property type="protein sequence ID" value="KIX11776.1"/>
    <property type="molecule type" value="Genomic_DNA"/>
</dbReference>
<name>A0A0D2J7S0_9BACT</name>
<dbReference type="PANTHER" id="PTHR39963:SF1">
    <property type="entry name" value="MNMC-LIKE METHYLTRANSFERASE DOMAIN-CONTAINING PROTEIN"/>
    <property type="match status" value="1"/>
</dbReference>
<evidence type="ECO:0000313" key="3">
    <source>
        <dbReference type="Proteomes" id="UP000032233"/>
    </source>
</evidence>
<dbReference type="RefSeq" id="WP_044351651.1">
    <property type="nucleotide sequence ID" value="NZ_AZAC01000045.1"/>
</dbReference>
<evidence type="ECO:0000313" key="2">
    <source>
        <dbReference type="EMBL" id="KIX11776.1"/>
    </source>
</evidence>
<dbReference type="Pfam" id="PF05430">
    <property type="entry name" value="Methyltransf_30"/>
    <property type="match status" value="1"/>
</dbReference>
<protein>
    <recommendedName>
        <fullName evidence="1">MnmC-like methyltransferase domain-containing protein</fullName>
    </recommendedName>
</protein>
<sequence length="230" mass="25692">MKKRTTKDGSETFYNEEYGDLYHATTGAVEESFRKYIEPCGIAELAARGRLDLLDIGFGLGYNFCAALDAAMQANPACRINIISLEKHQDILAKTQEIAPHLLRHYHLVQSLASLENKNLAYGPVKQLQKDNLCLEIIMGGAEQIAKKLFPSHEARFEAVLHDAFAPRKNPELWTAEFFSDIRLLMKKKAVLATYSCARHVRDNLKQAGFTVSDGPKVGRRGPSTVAKKI</sequence>